<evidence type="ECO:0000256" key="1">
    <source>
        <dbReference type="SAM" id="MobiDB-lite"/>
    </source>
</evidence>
<dbReference type="EMBL" id="CAJPEV010000018">
    <property type="protein sequence ID" value="CAG0878875.1"/>
    <property type="molecule type" value="Genomic_DNA"/>
</dbReference>
<reference evidence="2" key="1">
    <citation type="submission" date="2020-11" db="EMBL/GenBank/DDBJ databases">
        <authorList>
            <person name="Tran Van P."/>
        </authorList>
    </citation>
    <scope>NUCLEOTIDE SEQUENCE</scope>
</reference>
<sequence>MSSPTRRMPTSGTRMRGQRSKVNGEGEGSSSDTDSEKKGLDNALGRKKYDYGKGRLVIASQTTNRRARMKLGLEERREKRKTGDSDLARTYHMIISQID</sequence>
<evidence type="ECO:0000313" key="2">
    <source>
        <dbReference type="EMBL" id="CAD7240267.1"/>
    </source>
</evidence>
<gene>
    <name evidence="2" type="ORF">DSTB1V02_LOCUS295</name>
</gene>
<evidence type="ECO:0000313" key="3">
    <source>
        <dbReference type="Proteomes" id="UP000677054"/>
    </source>
</evidence>
<proteinExistence type="predicted"/>
<feature type="non-terminal residue" evidence="2">
    <location>
        <position position="1"/>
    </location>
</feature>
<dbReference type="AlphaFoldDB" id="A0A7R8X057"/>
<feature type="compositionally biased region" description="Polar residues" evidence="1">
    <location>
        <begin position="1"/>
        <end position="13"/>
    </location>
</feature>
<dbReference type="EMBL" id="LR899535">
    <property type="protein sequence ID" value="CAD7240267.1"/>
    <property type="molecule type" value="Genomic_DNA"/>
</dbReference>
<name>A0A7R8X057_9CRUS</name>
<organism evidence="2">
    <name type="scientific">Darwinula stevensoni</name>
    <dbReference type="NCBI Taxonomy" id="69355"/>
    <lineage>
        <taxon>Eukaryota</taxon>
        <taxon>Metazoa</taxon>
        <taxon>Ecdysozoa</taxon>
        <taxon>Arthropoda</taxon>
        <taxon>Crustacea</taxon>
        <taxon>Oligostraca</taxon>
        <taxon>Ostracoda</taxon>
        <taxon>Podocopa</taxon>
        <taxon>Podocopida</taxon>
        <taxon>Darwinulocopina</taxon>
        <taxon>Darwinuloidea</taxon>
        <taxon>Darwinulidae</taxon>
        <taxon>Darwinula</taxon>
    </lineage>
</organism>
<keyword evidence="3" id="KW-1185">Reference proteome</keyword>
<protein>
    <submittedName>
        <fullName evidence="2">Uncharacterized protein</fullName>
    </submittedName>
</protein>
<accession>A0A7R8X057</accession>
<feature type="region of interest" description="Disordered" evidence="1">
    <location>
        <begin position="1"/>
        <end position="46"/>
    </location>
</feature>
<dbReference type="Proteomes" id="UP000677054">
    <property type="component" value="Unassembled WGS sequence"/>
</dbReference>